<dbReference type="GO" id="GO:0003678">
    <property type="term" value="F:DNA helicase activity"/>
    <property type="evidence" value="ECO:0007669"/>
    <property type="project" value="InterPro"/>
</dbReference>
<keyword evidence="3" id="KW-1185">Reference proteome</keyword>
<evidence type="ECO:0000313" key="3">
    <source>
        <dbReference type="Proteomes" id="UP000306192"/>
    </source>
</evidence>
<dbReference type="GO" id="GO:0006260">
    <property type="term" value="P:DNA replication"/>
    <property type="evidence" value="ECO:0007669"/>
    <property type="project" value="InterPro"/>
</dbReference>
<dbReference type="OrthoDB" id="9773982at2"/>
<dbReference type="InterPro" id="IPR036185">
    <property type="entry name" value="DNA_heli_DnaB-like_N_sf"/>
</dbReference>
<gene>
    <name evidence="2" type="ORF">D4765_18765</name>
</gene>
<dbReference type="SUPFAM" id="SSF52540">
    <property type="entry name" value="P-loop containing nucleoside triphosphate hydrolases"/>
    <property type="match status" value="1"/>
</dbReference>
<sequence>MFDGLEVAELDVLGAVLETGGRCLDDFDLIGDQFSKIELGRIFDKAREIHNHGRTVDLATLVDALPADFQTIYRLTDNKVFAGNVVHNAGIVTKHAVRRDLSALADGLKALDQNLDAAQMIEYGRAALDRIGGVQKAKVLSMPDLWGAAVELITTETVYSPSPWPSLDEAIGGFRSGALYVIGARPGMGKTIVGLQIAIALGQGGVVAYNSLEMPKEELTVRGIASHANVNVSKLAKNRLDPDEWARVNASRPEFVSEVFIDDRSSVGPSQVRQFARSVARKGDLKGIVVDYMQLMTSPGKESRQEKVSEFSRQLKILAKDLKVPVFALSQLNRESESRSDKRPQLSDLRESGSIEQDADVVILLSRDEENNDLWMDVAKNRHGATALVKMQWKGEFSKVVDYRVLHGFA</sequence>
<dbReference type="InterPro" id="IPR016136">
    <property type="entry name" value="DNA_helicase_N/primase_C"/>
</dbReference>
<proteinExistence type="predicted"/>
<protein>
    <recommendedName>
        <fullName evidence="1">SF4 helicase domain-containing protein</fullName>
    </recommendedName>
</protein>
<dbReference type="EMBL" id="QYRT01000081">
    <property type="protein sequence ID" value="TIH27049.1"/>
    <property type="molecule type" value="Genomic_DNA"/>
</dbReference>
<dbReference type="Gene3D" id="1.10.860.10">
    <property type="entry name" value="DNAb Helicase, Chain A"/>
    <property type="match status" value="1"/>
</dbReference>
<dbReference type="CDD" id="cd00984">
    <property type="entry name" value="DnaB_C"/>
    <property type="match status" value="1"/>
</dbReference>
<dbReference type="GO" id="GO:0005524">
    <property type="term" value="F:ATP binding"/>
    <property type="evidence" value="ECO:0007669"/>
    <property type="project" value="InterPro"/>
</dbReference>
<accession>A0A4T2B9L6</accession>
<dbReference type="InterPro" id="IPR007694">
    <property type="entry name" value="DNA_helicase_DnaB-like_C"/>
</dbReference>
<dbReference type="AlphaFoldDB" id="A0A4T2B9L6"/>
<dbReference type="Proteomes" id="UP000306192">
    <property type="component" value="Unassembled WGS sequence"/>
</dbReference>
<dbReference type="Gene3D" id="3.40.50.300">
    <property type="entry name" value="P-loop containing nucleotide triphosphate hydrolases"/>
    <property type="match status" value="1"/>
</dbReference>
<dbReference type="Pfam" id="PF03796">
    <property type="entry name" value="DnaB_C"/>
    <property type="match status" value="1"/>
</dbReference>
<reference evidence="2 3" key="1">
    <citation type="journal article" date="2019" name="Microorganisms">
        <title>Systematic Affiliation and Genome Analysis of Subtercola vilae DB165(T) with Particular Emphasis on Cold Adaptation of an Isolate from a High-Altitude Cold Volcano Lake.</title>
        <authorList>
            <person name="Villalobos A.S."/>
            <person name="Wiese J."/>
            <person name="Imhoff J.F."/>
            <person name="Dorador C."/>
            <person name="Keller A."/>
            <person name="Hentschel U."/>
        </authorList>
    </citation>
    <scope>NUCLEOTIDE SEQUENCE [LARGE SCALE GENOMIC DNA]</scope>
    <source>
        <strain evidence="2 3">DB165</strain>
    </source>
</reference>
<evidence type="ECO:0000259" key="1">
    <source>
        <dbReference type="PROSITE" id="PS51199"/>
    </source>
</evidence>
<dbReference type="SUPFAM" id="SSF48024">
    <property type="entry name" value="N-terminal domain of DnaB helicase"/>
    <property type="match status" value="1"/>
</dbReference>
<dbReference type="RefSeq" id="WP_136643823.1">
    <property type="nucleotide sequence ID" value="NZ_QYRT01000081.1"/>
</dbReference>
<dbReference type="GO" id="GO:0005829">
    <property type="term" value="C:cytosol"/>
    <property type="evidence" value="ECO:0007669"/>
    <property type="project" value="TreeGrafter"/>
</dbReference>
<evidence type="ECO:0000313" key="2">
    <source>
        <dbReference type="EMBL" id="TIH27049.1"/>
    </source>
</evidence>
<dbReference type="InterPro" id="IPR027417">
    <property type="entry name" value="P-loop_NTPase"/>
</dbReference>
<dbReference type="PANTHER" id="PTHR30153:SF2">
    <property type="entry name" value="REPLICATIVE DNA HELICASE"/>
    <property type="match status" value="1"/>
</dbReference>
<organism evidence="2 3">
    <name type="scientific">Subtercola vilae</name>
    <dbReference type="NCBI Taxonomy" id="2056433"/>
    <lineage>
        <taxon>Bacteria</taxon>
        <taxon>Bacillati</taxon>
        <taxon>Actinomycetota</taxon>
        <taxon>Actinomycetes</taxon>
        <taxon>Micrococcales</taxon>
        <taxon>Microbacteriaceae</taxon>
        <taxon>Subtercola</taxon>
    </lineage>
</organism>
<comment type="caution">
    <text evidence="2">The sequence shown here is derived from an EMBL/GenBank/DDBJ whole genome shotgun (WGS) entry which is preliminary data.</text>
</comment>
<dbReference type="PANTHER" id="PTHR30153">
    <property type="entry name" value="REPLICATIVE DNA HELICASE DNAB"/>
    <property type="match status" value="1"/>
</dbReference>
<name>A0A4T2B9L6_9MICO</name>
<dbReference type="PROSITE" id="PS51199">
    <property type="entry name" value="SF4_HELICASE"/>
    <property type="match status" value="1"/>
</dbReference>
<feature type="domain" description="SF4 helicase" evidence="1">
    <location>
        <begin position="153"/>
        <end position="407"/>
    </location>
</feature>